<gene>
    <name evidence="1" type="ORF">BO79DRAFT_245110</name>
</gene>
<dbReference type="EMBL" id="KZ824548">
    <property type="protein sequence ID" value="RAK89176.1"/>
    <property type="molecule type" value="Genomic_DNA"/>
</dbReference>
<dbReference type="Proteomes" id="UP000249748">
    <property type="component" value="Unassembled WGS sequence"/>
</dbReference>
<keyword evidence="2" id="KW-1185">Reference proteome</keyword>
<sequence length="97" mass="10985">MENVVSRRSRNRPRAIRRHERARACSCPSQNYACLLMSPLVKAVTKVTNIKKNLKNSHQSRQRRGLTDMEAAGVETAHKLVAMAHKNKAQEDAEFAD</sequence>
<accession>A0ACD1IG08</accession>
<reference evidence="1" key="1">
    <citation type="submission" date="2018-02" db="EMBL/GenBank/DDBJ databases">
        <title>The genomes of Aspergillus section Nigri reveals drivers in fungal speciation.</title>
        <authorList>
            <consortium name="DOE Joint Genome Institute"/>
            <person name="Vesth T.C."/>
            <person name="Nybo J."/>
            <person name="Theobald S."/>
            <person name="Brandl J."/>
            <person name="Frisvad J.C."/>
            <person name="Nielsen K.F."/>
            <person name="Lyhne E.K."/>
            <person name="Kogle M.E."/>
            <person name="Kuo A."/>
            <person name="Riley R."/>
            <person name="Clum A."/>
            <person name="Nolan M."/>
            <person name="Lipzen A."/>
            <person name="Salamov A."/>
            <person name="Henrissat B."/>
            <person name="Wiebenga A."/>
            <person name="De vries R.P."/>
            <person name="Grigoriev I.V."/>
            <person name="Mortensen U.H."/>
            <person name="Andersen M.R."/>
            <person name="Baker S.E."/>
        </authorList>
    </citation>
    <scope>NUCLEOTIDE SEQUENCE</scope>
    <source>
        <strain evidence="1">CBS 115574</strain>
    </source>
</reference>
<protein>
    <submittedName>
        <fullName evidence="1">Uncharacterized protein</fullName>
    </submittedName>
</protein>
<evidence type="ECO:0000313" key="2">
    <source>
        <dbReference type="Proteomes" id="UP000249748"/>
    </source>
</evidence>
<name>A0ACD1IG08_9EURO</name>
<proteinExistence type="predicted"/>
<organism evidence="1 2">
    <name type="scientific">Aspergillus costaricaensis CBS 115574</name>
    <dbReference type="NCBI Taxonomy" id="1448317"/>
    <lineage>
        <taxon>Eukaryota</taxon>
        <taxon>Fungi</taxon>
        <taxon>Dikarya</taxon>
        <taxon>Ascomycota</taxon>
        <taxon>Pezizomycotina</taxon>
        <taxon>Eurotiomycetes</taxon>
        <taxon>Eurotiomycetidae</taxon>
        <taxon>Eurotiales</taxon>
        <taxon>Aspergillaceae</taxon>
        <taxon>Aspergillus</taxon>
        <taxon>Aspergillus subgen. Circumdati</taxon>
    </lineage>
</organism>
<evidence type="ECO:0000313" key="1">
    <source>
        <dbReference type="EMBL" id="RAK89176.1"/>
    </source>
</evidence>